<reference evidence="1 2" key="1">
    <citation type="submission" date="2020-02" db="EMBL/GenBank/DDBJ databases">
        <authorList>
            <person name="Ma Q."/>
            <person name="Huang Y."/>
            <person name="Song X."/>
            <person name="Pei D."/>
        </authorList>
    </citation>
    <scope>NUCLEOTIDE SEQUENCE [LARGE SCALE GENOMIC DNA]</scope>
    <source>
        <strain evidence="1">Sxm20200214</strain>
        <tissue evidence="1">Leaf</tissue>
    </source>
</reference>
<name>A0A8X7QJN9_BRACI</name>
<accession>A0A8X7QJN9</accession>
<keyword evidence="2" id="KW-1185">Reference proteome</keyword>
<dbReference type="EMBL" id="JAAMPC010000013">
    <property type="protein sequence ID" value="KAG2270537.1"/>
    <property type="molecule type" value="Genomic_DNA"/>
</dbReference>
<comment type="caution">
    <text evidence="1">The sequence shown here is derived from an EMBL/GenBank/DDBJ whole genome shotgun (WGS) entry which is preliminary data.</text>
</comment>
<evidence type="ECO:0000313" key="2">
    <source>
        <dbReference type="Proteomes" id="UP000886595"/>
    </source>
</evidence>
<evidence type="ECO:0000313" key="1">
    <source>
        <dbReference type="EMBL" id="KAG2270537.1"/>
    </source>
</evidence>
<organism evidence="1 2">
    <name type="scientific">Brassica carinata</name>
    <name type="common">Ethiopian mustard</name>
    <name type="synonym">Abyssinian cabbage</name>
    <dbReference type="NCBI Taxonomy" id="52824"/>
    <lineage>
        <taxon>Eukaryota</taxon>
        <taxon>Viridiplantae</taxon>
        <taxon>Streptophyta</taxon>
        <taxon>Embryophyta</taxon>
        <taxon>Tracheophyta</taxon>
        <taxon>Spermatophyta</taxon>
        <taxon>Magnoliopsida</taxon>
        <taxon>eudicotyledons</taxon>
        <taxon>Gunneridae</taxon>
        <taxon>Pentapetalae</taxon>
        <taxon>rosids</taxon>
        <taxon>malvids</taxon>
        <taxon>Brassicales</taxon>
        <taxon>Brassicaceae</taxon>
        <taxon>Brassiceae</taxon>
        <taxon>Brassica</taxon>
    </lineage>
</organism>
<evidence type="ECO:0008006" key="3">
    <source>
        <dbReference type="Google" id="ProtNLM"/>
    </source>
</evidence>
<dbReference type="Proteomes" id="UP000886595">
    <property type="component" value="Unassembled WGS sequence"/>
</dbReference>
<gene>
    <name evidence="1" type="ORF">Bca52824_065092</name>
</gene>
<sequence length="91" mass="10082">MSTSSSSDGASYVDMIYAVNDSNFGIPDRCPCGSAIIIQISTEAAAIPKKYFVCKDFKNDGLHRKQEWTASKAKPAFEESSWRPRIHDHVA</sequence>
<proteinExistence type="predicted"/>
<protein>
    <recommendedName>
        <fullName evidence="3">Zinc finger GRF-type domain-containing protein</fullName>
    </recommendedName>
</protein>
<dbReference type="AlphaFoldDB" id="A0A8X7QJN9"/>